<dbReference type="Gene3D" id="3.40.1350.10">
    <property type="match status" value="1"/>
</dbReference>
<evidence type="ECO:0000313" key="1">
    <source>
        <dbReference type="EMBL" id="CAB4128444.1"/>
    </source>
</evidence>
<reference evidence="1" key="1">
    <citation type="submission" date="2020-04" db="EMBL/GenBank/DDBJ databases">
        <authorList>
            <person name="Chiriac C."/>
            <person name="Salcher M."/>
            <person name="Ghai R."/>
            <person name="Kavagutti S V."/>
        </authorList>
    </citation>
    <scope>NUCLEOTIDE SEQUENCE</scope>
</reference>
<evidence type="ECO:0008006" key="3">
    <source>
        <dbReference type="Google" id="ProtNLM"/>
    </source>
</evidence>
<organism evidence="1">
    <name type="scientific">uncultured Caudovirales phage</name>
    <dbReference type="NCBI Taxonomy" id="2100421"/>
    <lineage>
        <taxon>Viruses</taxon>
        <taxon>Duplodnaviria</taxon>
        <taxon>Heunggongvirae</taxon>
        <taxon>Uroviricota</taxon>
        <taxon>Caudoviricetes</taxon>
        <taxon>Peduoviridae</taxon>
        <taxon>Maltschvirus</taxon>
        <taxon>Maltschvirus maltsch</taxon>
    </lineage>
</organism>
<dbReference type="InterPro" id="IPR011856">
    <property type="entry name" value="tRNA_endonuc-like_dom_sf"/>
</dbReference>
<proteinExistence type="predicted"/>
<gene>
    <name evidence="1" type="ORF">UFOVP107_32</name>
    <name evidence="2" type="ORF">UFOVP214_19</name>
</gene>
<sequence>MVPIHWHVFRFITGVTKDDMRNAKTDHNQNEIVQALRQVGCSVVLLHKVGSGVPDLLVGFRGVTYLMEVKQAKGKPNVRQEQWYREWTGMPPVVVKTIDDAINAVMGVQ</sequence>
<name>A0A6J5L198_9CAUD</name>
<dbReference type="EMBL" id="LR798264">
    <property type="protein sequence ID" value="CAB5218454.1"/>
    <property type="molecule type" value="Genomic_DNA"/>
</dbReference>
<dbReference type="GO" id="GO:0003676">
    <property type="term" value="F:nucleic acid binding"/>
    <property type="evidence" value="ECO:0007669"/>
    <property type="project" value="InterPro"/>
</dbReference>
<evidence type="ECO:0000313" key="2">
    <source>
        <dbReference type="EMBL" id="CAB5218454.1"/>
    </source>
</evidence>
<accession>A0A6J5L198</accession>
<protein>
    <recommendedName>
        <fullName evidence="3">VRR-NUC domain containing protein</fullName>
    </recommendedName>
</protein>
<dbReference type="EMBL" id="LR796224">
    <property type="protein sequence ID" value="CAB4128444.1"/>
    <property type="molecule type" value="Genomic_DNA"/>
</dbReference>